<dbReference type="GO" id="GO:0046872">
    <property type="term" value="F:metal ion binding"/>
    <property type="evidence" value="ECO:0007669"/>
    <property type="project" value="UniProtKB-KW"/>
</dbReference>
<evidence type="ECO:0008006" key="9">
    <source>
        <dbReference type="Google" id="ProtNLM"/>
    </source>
</evidence>
<dbReference type="Pfam" id="PF26138">
    <property type="entry name" value="DUF8040"/>
    <property type="match status" value="1"/>
</dbReference>
<evidence type="ECO:0000256" key="2">
    <source>
        <dbReference type="ARBA" id="ARBA00022723"/>
    </source>
</evidence>
<dbReference type="EMBL" id="CP144753">
    <property type="protein sequence ID" value="WVZ94771.1"/>
    <property type="molecule type" value="Genomic_DNA"/>
</dbReference>
<feature type="region of interest" description="Disordered" evidence="3">
    <location>
        <begin position="469"/>
        <end position="506"/>
    </location>
</feature>
<keyword evidence="8" id="KW-1185">Reference proteome</keyword>
<dbReference type="InterPro" id="IPR027806">
    <property type="entry name" value="HARBI1_dom"/>
</dbReference>
<protein>
    <recommendedName>
        <fullName evidence="9">DDE Tnp4 domain-containing protein</fullName>
    </recommendedName>
</protein>
<sequence>MEPEIFKATCNYLRRERLLRDTRGVTIEEQLGMFLFMISHNASNEILKKTFQHSGETIHRHIKAVFNIIPTLTYKFVKLPSSNQTHPKIVSDPRFWPFFKNCIGAIDGTHVPITIAEEKASPYRNRKGTLSQNVMVACDFDLNFTFISCGGKGLLQMLEFSDQLLARVFMSQRSSRRSEYADYKEIFNHRHAILRNHIERAIGVLKKRFQILKVGAHYPIESQTKIPAAAAVFHNIIRGLNGDEEWLDHQPTYIQPSEHVDLPEGDGNYQNDVESLNLHGHAGNELRDQIAMQIVAMSGRALWNFNYEKGLVDILLEHNHQNFKSQNGWSPEGWRSIVKMFTEKFPGAGFSKAQIQDKEKELKGSYKAIRDGRKKSGAGCNDSLCMIIAEPAMWVKLIKDIPKLKKFQSKSFPLFYKLEQLHDGNIATGDLNFTSIEVEHPELQQQSNVPSNPFIDLDATNAPSNPVIGNVDEHRPSSEPINLEEREEPSSACSEHKGNGSGKKRKLSLAGVLQSYVDFRTKQTKTFMDELDETTKPAGDYSIKNCLDLLESIKELSDEEKAQATNILKSEVNREIFVNFKNPNVRLLWVKGEIAPKA</sequence>
<evidence type="ECO:0000259" key="6">
    <source>
        <dbReference type="Pfam" id="PF26138"/>
    </source>
</evidence>
<dbReference type="Proteomes" id="UP001341281">
    <property type="component" value="Chromosome 09"/>
</dbReference>
<reference evidence="7 8" key="1">
    <citation type="submission" date="2024-02" db="EMBL/GenBank/DDBJ databases">
        <title>High-quality chromosome-scale genome assembly of Pensacola bahiagrass (Paspalum notatum Flugge var. saurae).</title>
        <authorList>
            <person name="Vega J.M."/>
            <person name="Podio M."/>
            <person name="Orjuela J."/>
            <person name="Siena L.A."/>
            <person name="Pessino S.C."/>
            <person name="Combes M.C."/>
            <person name="Mariac C."/>
            <person name="Albertini E."/>
            <person name="Pupilli F."/>
            <person name="Ortiz J.P.A."/>
            <person name="Leblanc O."/>
        </authorList>
    </citation>
    <scope>NUCLEOTIDE SEQUENCE [LARGE SCALE GENOMIC DNA]</scope>
    <source>
        <strain evidence="7">R1</strain>
        <tissue evidence="7">Leaf</tissue>
    </source>
</reference>
<accession>A0AAQ3UMI3</accession>
<dbReference type="PANTHER" id="PTHR46934">
    <property type="entry name" value="MYB_DNA-BIND_3 DOMAIN-CONTAINING PROTEIN-RELATED"/>
    <property type="match status" value="1"/>
</dbReference>
<dbReference type="InterPro" id="IPR024752">
    <property type="entry name" value="Myb/SANT-like_dom"/>
</dbReference>
<organism evidence="7 8">
    <name type="scientific">Paspalum notatum var. saurae</name>
    <dbReference type="NCBI Taxonomy" id="547442"/>
    <lineage>
        <taxon>Eukaryota</taxon>
        <taxon>Viridiplantae</taxon>
        <taxon>Streptophyta</taxon>
        <taxon>Embryophyta</taxon>
        <taxon>Tracheophyta</taxon>
        <taxon>Spermatophyta</taxon>
        <taxon>Magnoliopsida</taxon>
        <taxon>Liliopsida</taxon>
        <taxon>Poales</taxon>
        <taxon>Poaceae</taxon>
        <taxon>PACMAD clade</taxon>
        <taxon>Panicoideae</taxon>
        <taxon>Andropogonodae</taxon>
        <taxon>Paspaleae</taxon>
        <taxon>Paspalinae</taxon>
        <taxon>Paspalum</taxon>
    </lineage>
</organism>
<evidence type="ECO:0000259" key="5">
    <source>
        <dbReference type="Pfam" id="PF13359"/>
    </source>
</evidence>
<evidence type="ECO:0000256" key="1">
    <source>
        <dbReference type="ARBA" id="ARBA00001968"/>
    </source>
</evidence>
<dbReference type="Pfam" id="PF13359">
    <property type="entry name" value="DDE_Tnp_4"/>
    <property type="match status" value="1"/>
</dbReference>
<gene>
    <name evidence="7" type="ORF">U9M48_040630</name>
</gene>
<feature type="domain" description="DDE Tnp4" evidence="5">
    <location>
        <begin position="175"/>
        <end position="235"/>
    </location>
</feature>
<evidence type="ECO:0000256" key="3">
    <source>
        <dbReference type="SAM" id="MobiDB-lite"/>
    </source>
</evidence>
<evidence type="ECO:0000313" key="8">
    <source>
        <dbReference type="Proteomes" id="UP001341281"/>
    </source>
</evidence>
<name>A0AAQ3UMI3_PASNO</name>
<evidence type="ECO:0000313" key="7">
    <source>
        <dbReference type="EMBL" id="WVZ94771.1"/>
    </source>
</evidence>
<dbReference type="AlphaFoldDB" id="A0AAQ3UMI3"/>
<evidence type="ECO:0000259" key="4">
    <source>
        <dbReference type="Pfam" id="PF12776"/>
    </source>
</evidence>
<proteinExistence type="predicted"/>
<feature type="domain" description="Myb/SANT-like" evidence="4">
    <location>
        <begin position="303"/>
        <end position="395"/>
    </location>
</feature>
<keyword evidence="2" id="KW-0479">Metal-binding</keyword>
<dbReference type="InterPro" id="IPR058353">
    <property type="entry name" value="DUF8040"/>
</dbReference>
<feature type="domain" description="DUF8040" evidence="6">
    <location>
        <begin position="1"/>
        <end position="69"/>
    </location>
</feature>
<dbReference type="PANTHER" id="PTHR46934:SF9">
    <property type="entry name" value="MYB_SANT-LIKE DOMAIN-CONTAINING PROTEIN"/>
    <property type="match status" value="1"/>
</dbReference>
<dbReference type="Pfam" id="PF12776">
    <property type="entry name" value="Myb_DNA-bind_3"/>
    <property type="match status" value="1"/>
</dbReference>
<comment type="cofactor">
    <cofactor evidence="1">
        <name>a divalent metal cation</name>
        <dbReference type="ChEBI" id="CHEBI:60240"/>
    </cofactor>
</comment>